<protein>
    <submittedName>
        <fullName evidence="2">Uncharacterized protein</fullName>
    </submittedName>
</protein>
<reference evidence="2 3" key="1">
    <citation type="submission" date="2019-10" db="EMBL/GenBank/DDBJ databases">
        <title>Epibacterium sp. nov., isolated from seawater.</title>
        <authorList>
            <person name="Zhang X."/>
            <person name="Li N."/>
        </authorList>
    </citation>
    <scope>NUCLEOTIDE SEQUENCE [LARGE SCALE GENOMIC DNA]</scope>
    <source>
        <strain evidence="2 3">SM1979</strain>
    </source>
</reference>
<evidence type="ECO:0000313" key="2">
    <source>
        <dbReference type="EMBL" id="MQQ08961.1"/>
    </source>
</evidence>
<dbReference type="AlphaFoldDB" id="A0A843YDG7"/>
<accession>A0A843YDG7</accession>
<name>A0A843YDG7_9RHOB</name>
<feature type="chain" id="PRO_5032378571" evidence="1">
    <location>
        <begin position="32"/>
        <end position="216"/>
    </location>
</feature>
<feature type="signal peptide" evidence="1">
    <location>
        <begin position="1"/>
        <end position="31"/>
    </location>
</feature>
<keyword evidence="3" id="KW-1185">Reference proteome</keyword>
<evidence type="ECO:0000256" key="1">
    <source>
        <dbReference type="SAM" id="SignalP"/>
    </source>
</evidence>
<dbReference type="Proteomes" id="UP000444174">
    <property type="component" value="Unassembled WGS sequence"/>
</dbReference>
<keyword evidence="1" id="KW-0732">Signal</keyword>
<organism evidence="2 3">
    <name type="scientific">Tritonibacter litoralis</name>
    <dbReference type="NCBI Taxonomy" id="2662264"/>
    <lineage>
        <taxon>Bacteria</taxon>
        <taxon>Pseudomonadati</taxon>
        <taxon>Pseudomonadota</taxon>
        <taxon>Alphaproteobacteria</taxon>
        <taxon>Rhodobacterales</taxon>
        <taxon>Paracoccaceae</taxon>
        <taxon>Tritonibacter</taxon>
    </lineage>
</organism>
<comment type="caution">
    <text evidence="2">The sequence shown here is derived from an EMBL/GenBank/DDBJ whole genome shotgun (WGS) entry which is preliminary data.</text>
</comment>
<gene>
    <name evidence="2" type="ORF">GFB49_10895</name>
</gene>
<proteinExistence type="predicted"/>
<evidence type="ECO:0000313" key="3">
    <source>
        <dbReference type="Proteomes" id="UP000444174"/>
    </source>
</evidence>
<sequence length="216" mass="23935">MRFGNISRGFSVITRMLAALLVCTLPLSAFGGESGGGYDDDDSGAGGTVNRRTTNELVRALRAGSDRCEREQKIYKWDCYRLVYRDVARISKRNSDYDEATKALKLVETRIDAVVSKNLDPETPKRRKLLHTYRAVKPEALPEIKRETAKALDDAQKILLRSPERKSLHYTRIADALESNKVLLRSALLLLPDPMAAPLAAGLRIAGLALALRTPA</sequence>
<dbReference type="EMBL" id="WIBF01000006">
    <property type="protein sequence ID" value="MQQ08961.1"/>
    <property type="molecule type" value="Genomic_DNA"/>
</dbReference>
<dbReference type="RefSeq" id="WP_153215913.1">
    <property type="nucleotide sequence ID" value="NZ_WIBF01000006.1"/>
</dbReference>